<dbReference type="Proteomes" id="UP000037997">
    <property type="component" value="Unassembled WGS sequence"/>
</dbReference>
<dbReference type="PANTHER" id="PTHR34387">
    <property type="entry name" value="SLR1258 PROTEIN"/>
    <property type="match status" value="1"/>
</dbReference>
<gene>
    <name evidence="3" type="ORF">HPU229334_11665</name>
    <name evidence="2" type="ORF">HPU229336_05995</name>
</gene>
<dbReference type="PIRSF" id="PIRSF029033">
    <property type="entry name" value="UCP029033"/>
    <property type="match status" value="1"/>
</dbReference>
<keyword evidence="1" id="KW-0812">Transmembrane</keyword>
<dbReference type="InterPro" id="IPR052022">
    <property type="entry name" value="26kDa_periplasmic_antigen"/>
</dbReference>
<dbReference type="InterPro" id="IPR007497">
    <property type="entry name" value="SIMPL/DUF541"/>
</dbReference>
<dbReference type="PATRIC" id="fig|35818.10.peg.1221"/>
<dbReference type="Gene3D" id="3.30.110.170">
    <property type="entry name" value="Protein of unknown function (DUF541), domain 1"/>
    <property type="match status" value="1"/>
</dbReference>
<protein>
    <recommendedName>
        <fullName evidence="6">Periplasmic protein</fullName>
    </recommendedName>
</protein>
<dbReference type="AlphaFoldDB" id="A0A0N0LSL6"/>
<evidence type="ECO:0000313" key="3">
    <source>
        <dbReference type="EMBL" id="KPH54908.1"/>
    </source>
</evidence>
<dbReference type="InterPro" id="IPR016907">
    <property type="entry name" value="UCP029033"/>
</dbReference>
<dbReference type="EMBL" id="JNOC01000079">
    <property type="protein sequence ID" value="KPH54908.1"/>
    <property type="molecule type" value="Genomic_DNA"/>
</dbReference>
<dbReference type="PANTHER" id="PTHR34387:SF2">
    <property type="entry name" value="SLR1258 PROTEIN"/>
    <property type="match status" value="1"/>
</dbReference>
<dbReference type="Pfam" id="PF04402">
    <property type="entry name" value="SIMPL"/>
    <property type="match status" value="1"/>
</dbReference>
<evidence type="ECO:0000313" key="5">
    <source>
        <dbReference type="Proteomes" id="UP000037997"/>
    </source>
</evidence>
<sequence>MSKISVTILGIFFVVCSIVLGYGFMQGIMAFKSMDRSVVVKGLSEREVQADVMIFPVSFTRANNDLNLLYRDLAEDSKKILMFLEKEGIKKEEITLKAPRITDKVGNSYSEVQNIAYRYNGQGEVLVYTKEVDLGRKILEKIAELGKDGLIVKVEDYEIEYLYTKLNDIKPQMIEEATFNAREVAKKFAQDSQSSLGKIKKASQGQFSISNRDRNTSHIKKVRVVSTIEYYLKD</sequence>
<feature type="transmembrane region" description="Helical" evidence="1">
    <location>
        <begin position="6"/>
        <end position="25"/>
    </location>
</feature>
<accession>A0A0N0LSL6</accession>
<dbReference type="EMBL" id="JNUR01000039">
    <property type="protein sequence ID" value="KPH49917.1"/>
    <property type="molecule type" value="Genomic_DNA"/>
</dbReference>
<proteinExistence type="predicted"/>
<reference evidence="4 5" key="1">
    <citation type="submission" date="2014-06" db="EMBL/GenBank/DDBJ databases">
        <title>Helicobacter pullorum isolates in fresh chicken meat - phenotypic and genotypic features.</title>
        <authorList>
            <person name="Borges V."/>
            <person name="Santos A."/>
            <person name="Correia C.B."/>
            <person name="Saraiva M."/>
            <person name="Menard A."/>
            <person name="Vieira L."/>
            <person name="Sampaio D.A."/>
            <person name="Gomes J.P."/>
            <person name="Oleastro M."/>
        </authorList>
    </citation>
    <scope>NUCLEOTIDE SEQUENCE [LARGE SCALE GENOMIC DNA]</scope>
    <source>
        <strain evidence="3 5">229334/12</strain>
        <strain evidence="2 4">229336/12</strain>
    </source>
</reference>
<evidence type="ECO:0000256" key="1">
    <source>
        <dbReference type="SAM" id="Phobius"/>
    </source>
</evidence>
<keyword evidence="1" id="KW-1133">Transmembrane helix</keyword>
<dbReference type="RefSeq" id="WP_054198582.1">
    <property type="nucleotide sequence ID" value="NZ_CALUQK010000004.1"/>
</dbReference>
<dbReference type="Proteomes" id="UP000037800">
    <property type="component" value="Unassembled WGS sequence"/>
</dbReference>
<evidence type="ECO:0008006" key="6">
    <source>
        <dbReference type="Google" id="ProtNLM"/>
    </source>
</evidence>
<dbReference type="Gene3D" id="3.30.70.2970">
    <property type="entry name" value="Protein of unknown function (DUF541), domain 2"/>
    <property type="match status" value="1"/>
</dbReference>
<evidence type="ECO:0000313" key="4">
    <source>
        <dbReference type="Proteomes" id="UP000037800"/>
    </source>
</evidence>
<evidence type="ECO:0000313" key="2">
    <source>
        <dbReference type="EMBL" id="KPH49917.1"/>
    </source>
</evidence>
<keyword evidence="1" id="KW-0472">Membrane</keyword>
<organism evidence="3 5">
    <name type="scientific">Helicobacter pullorum</name>
    <dbReference type="NCBI Taxonomy" id="35818"/>
    <lineage>
        <taxon>Bacteria</taxon>
        <taxon>Pseudomonadati</taxon>
        <taxon>Campylobacterota</taxon>
        <taxon>Epsilonproteobacteria</taxon>
        <taxon>Campylobacterales</taxon>
        <taxon>Helicobacteraceae</taxon>
        <taxon>Helicobacter</taxon>
    </lineage>
</organism>
<dbReference type="GO" id="GO:0006974">
    <property type="term" value="P:DNA damage response"/>
    <property type="evidence" value="ECO:0007669"/>
    <property type="project" value="TreeGrafter"/>
</dbReference>
<dbReference type="STRING" id="35818.HPU229336_05995"/>
<name>A0A0N0LSL6_9HELI</name>
<comment type="caution">
    <text evidence="3">The sequence shown here is derived from an EMBL/GenBank/DDBJ whole genome shotgun (WGS) entry which is preliminary data.</text>
</comment>